<evidence type="ECO:0000259" key="8">
    <source>
        <dbReference type="PROSITE" id="PS51469"/>
    </source>
</evidence>
<keyword evidence="2 7" id="KW-0812">Transmembrane</keyword>
<dbReference type="InterPro" id="IPR012919">
    <property type="entry name" value="SUN_dom"/>
</dbReference>
<feature type="transmembrane region" description="Helical" evidence="7">
    <location>
        <begin position="81"/>
        <end position="99"/>
    </location>
</feature>
<dbReference type="AlphaFoldDB" id="A0A067NSU0"/>
<dbReference type="InParanoid" id="A0A067NSU0"/>
<evidence type="ECO:0000256" key="6">
    <source>
        <dbReference type="SAM" id="MobiDB-lite"/>
    </source>
</evidence>
<keyword evidence="3 7" id="KW-1133">Transmembrane helix</keyword>
<evidence type="ECO:0000256" key="1">
    <source>
        <dbReference type="ARBA" id="ARBA00004370"/>
    </source>
</evidence>
<accession>A0A067NSU0</accession>
<reference evidence="10" key="1">
    <citation type="journal article" date="2014" name="Proc. Natl. Acad. Sci. U.S.A.">
        <title>Extensive sampling of basidiomycete genomes demonstrates inadequacy of the white-rot/brown-rot paradigm for wood decay fungi.</title>
        <authorList>
            <person name="Riley R."/>
            <person name="Salamov A.A."/>
            <person name="Brown D.W."/>
            <person name="Nagy L.G."/>
            <person name="Floudas D."/>
            <person name="Held B.W."/>
            <person name="Levasseur A."/>
            <person name="Lombard V."/>
            <person name="Morin E."/>
            <person name="Otillar R."/>
            <person name="Lindquist E.A."/>
            <person name="Sun H."/>
            <person name="LaButti K.M."/>
            <person name="Schmutz J."/>
            <person name="Jabbour D."/>
            <person name="Luo H."/>
            <person name="Baker S.E."/>
            <person name="Pisabarro A.G."/>
            <person name="Walton J.D."/>
            <person name="Blanchette R.A."/>
            <person name="Henrissat B."/>
            <person name="Martin F."/>
            <person name="Cullen D."/>
            <person name="Hibbett D.S."/>
            <person name="Grigoriev I.V."/>
        </authorList>
    </citation>
    <scope>NUCLEOTIDE SEQUENCE [LARGE SCALE GENOMIC DNA]</scope>
    <source>
        <strain evidence="10">PC15</strain>
    </source>
</reference>
<dbReference type="PROSITE" id="PS51469">
    <property type="entry name" value="SUN"/>
    <property type="match status" value="1"/>
</dbReference>
<dbReference type="OrthoDB" id="342281at2759"/>
<dbReference type="STRING" id="1137138.A0A067NSU0"/>
<comment type="subcellular location">
    <subcellularLocation>
        <location evidence="1">Membrane</location>
    </subcellularLocation>
</comment>
<dbReference type="HOGENOM" id="CLU_523883_0_0_1"/>
<feature type="domain" description="SUN" evidence="8">
    <location>
        <begin position="329"/>
        <end position="516"/>
    </location>
</feature>
<sequence>MRTPSPESDSRPNFKITTSDFPVVANPLGYIVRRERANSLDEDDEHEVLRGVIPSEEDEDGPGNWGSGSWYPPVPLSMMKISIIIAICSISIGLGWALYSLPVGHVSSDTFALSSQIQSLEKVTTEQRRRLLAHSQRIEEATDMYKMLDINHQIILKRSDSLQHALQLHDTVVADLAAQLVSVSLQIDDINQMSETQEATQRQQHAQVRNLEAQLEIVSNELQRTATHLEKVTRDVASLREQIAWIVPQVESVSGLTRECEEAVLEWKEAMKKASEAEATWLDLRHRMGVLESRHQSLETLRSSNSCTQDCAQANLRVGRPDFALLSAGARVIPAWTTPTLQLTSRSWLSSLFHSPRFGNPPEVALQPDLHNGNCWPFAGKAGQLAVSLARTIYIQEVAIEHIPQHLSFDVSSAPMDMKLWGIEQGPPPSTWPSLKSEGRSDAEDPPKLPRGTSSLLIAHFRYDIAASNPVQVFPVFPDVDALRVHFKSVVLQIKNNWGNLDYTCLYGIHIHGTVVDGTL</sequence>
<dbReference type="Proteomes" id="UP000027073">
    <property type="component" value="Unassembled WGS sequence"/>
</dbReference>
<evidence type="ECO:0000256" key="2">
    <source>
        <dbReference type="ARBA" id="ARBA00022692"/>
    </source>
</evidence>
<dbReference type="Pfam" id="PF07738">
    <property type="entry name" value="Sad1_UNC"/>
    <property type="match status" value="2"/>
</dbReference>
<dbReference type="InterPro" id="IPR045119">
    <property type="entry name" value="SUN1-5"/>
</dbReference>
<proteinExistence type="predicted"/>
<keyword evidence="4 7" id="KW-0472">Membrane</keyword>
<evidence type="ECO:0000256" key="3">
    <source>
        <dbReference type="ARBA" id="ARBA00022989"/>
    </source>
</evidence>
<feature type="region of interest" description="Disordered" evidence="6">
    <location>
        <begin position="428"/>
        <end position="449"/>
    </location>
</feature>
<evidence type="ECO:0000256" key="7">
    <source>
        <dbReference type="SAM" id="Phobius"/>
    </source>
</evidence>
<evidence type="ECO:0000313" key="9">
    <source>
        <dbReference type="EMBL" id="KDQ30075.1"/>
    </source>
</evidence>
<dbReference type="PANTHER" id="PTHR12911:SF8">
    <property type="entry name" value="KLAROID PROTEIN-RELATED"/>
    <property type="match status" value="1"/>
</dbReference>
<name>A0A067NSU0_PLEO1</name>
<feature type="compositionally biased region" description="Basic and acidic residues" evidence="6">
    <location>
        <begin position="437"/>
        <end position="448"/>
    </location>
</feature>
<protein>
    <recommendedName>
        <fullName evidence="8">SUN domain-containing protein</fullName>
    </recommendedName>
</protein>
<gene>
    <name evidence="9" type="ORF">PLEOSDRAFT_1101095</name>
</gene>
<dbReference type="PANTHER" id="PTHR12911">
    <property type="entry name" value="SAD1/UNC-84-LIKE PROTEIN-RELATED"/>
    <property type="match status" value="1"/>
</dbReference>
<evidence type="ECO:0000313" key="10">
    <source>
        <dbReference type="Proteomes" id="UP000027073"/>
    </source>
</evidence>
<organism evidence="9 10">
    <name type="scientific">Pleurotus ostreatus (strain PC15)</name>
    <name type="common">Oyster mushroom</name>
    <dbReference type="NCBI Taxonomy" id="1137138"/>
    <lineage>
        <taxon>Eukaryota</taxon>
        <taxon>Fungi</taxon>
        <taxon>Dikarya</taxon>
        <taxon>Basidiomycota</taxon>
        <taxon>Agaricomycotina</taxon>
        <taxon>Agaricomycetes</taxon>
        <taxon>Agaricomycetidae</taxon>
        <taxon>Agaricales</taxon>
        <taxon>Pleurotineae</taxon>
        <taxon>Pleurotaceae</taxon>
        <taxon>Pleurotus</taxon>
    </lineage>
</organism>
<dbReference type="GO" id="GO:0034993">
    <property type="term" value="C:meiotic nuclear membrane microtubule tethering complex"/>
    <property type="evidence" value="ECO:0007669"/>
    <property type="project" value="TreeGrafter"/>
</dbReference>
<evidence type="ECO:0000256" key="5">
    <source>
        <dbReference type="SAM" id="Coils"/>
    </source>
</evidence>
<feature type="coiled-coil region" evidence="5">
    <location>
        <begin position="201"/>
        <end position="242"/>
    </location>
</feature>
<feature type="region of interest" description="Disordered" evidence="6">
    <location>
        <begin position="42"/>
        <end position="66"/>
    </location>
</feature>
<dbReference type="GO" id="GO:0043495">
    <property type="term" value="F:protein-membrane adaptor activity"/>
    <property type="evidence" value="ECO:0007669"/>
    <property type="project" value="TreeGrafter"/>
</dbReference>
<keyword evidence="5" id="KW-0175">Coiled coil</keyword>
<dbReference type="Gene3D" id="2.60.120.260">
    <property type="entry name" value="Galactose-binding domain-like"/>
    <property type="match status" value="1"/>
</dbReference>
<evidence type="ECO:0000256" key="4">
    <source>
        <dbReference type="ARBA" id="ARBA00023136"/>
    </source>
</evidence>
<dbReference type="EMBL" id="KL198006">
    <property type="protein sequence ID" value="KDQ30075.1"/>
    <property type="molecule type" value="Genomic_DNA"/>
</dbReference>
<dbReference type="VEuPathDB" id="FungiDB:PLEOSDRAFT_1101095"/>